<protein>
    <submittedName>
        <fullName evidence="1">Translation initiation factor IF-2</fullName>
    </submittedName>
</protein>
<evidence type="ECO:0000313" key="2">
    <source>
        <dbReference type="Proteomes" id="UP000035352"/>
    </source>
</evidence>
<dbReference type="Proteomes" id="UP000035352">
    <property type="component" value="Chromosome"/>
</dbReference>
<dbReference type="AlphaFoldDB" id="A0A0G3BIH1"/>
<keyword evidence="1" id="KW-0396">Initiation factor</keyword>
<dbReference type="GO" id="GO:0003743">
    <property type="term" value="F:translation initiation factor activity"/>
    <property type="evidence" value="ECO:0007669"/>
    <property type="project" value="UniProtKB-KW"/>
</dbReference>
<gene>
    <name evidence="1" type="ORF">AAW51_2558</name>
</gene>
<dbReference type="KEGG" id="pbh:AAW51_2558"/>
<sequence length="77" mass="8771">MPRDQWISALRERGVDLDQLRQDLSQYMLQGTMKGDDFNKKYANALSTGSDGLHVEDLSKRKQFAQLAQELNKAKTA</sequence>
<organism evidence="1 2">
    <name type="scientific">Caldimonas brevitalea</name>
    <dbReference type="NCBI Taxonomy" id="413882"/>
    <lineage>
        <taxon>Bacteria</taxon>
        <taxon>Pseudomonadati</taxon>
        <taxon>Pseudomonadota</taxon>
        <taxon>Betaproteobacteria</taxon>
        <taxon>Burkholderiales</taxon>
        <taxon>Sphaerotilaceae</taxon>
        <taxon>Caldimonas</taxon>
    </lineage>
</organism>
<accession>A0A0G3BIH1</accession>
<keyword evidence="2" id="KW-1185">Reference proteome</keyword>
<name>A0A0G3BIH1_9BURK</name>
<evidence type="ECO:0000313" key="1">
    <source>
        <dbReference type="EMBL" id="AKJ29249.1"/>
    </source>
</evidence>
<reference evidence="1 2" key="1">
    <citation type="submission" date="2015-05" db="EMBL/GenBank/DDBJ databases">
        <authorList>
            <person name="Tang B."/>
            <person name="Yu Y."/>
        </authorList>
    </citation>
    <scope>NUCLEOTIDE SEQUENCE [LARGE SCALE GENOMIC DNA]</scope>
    <source>
        <strain evidence="1 2">DSM 7029</strain>
    </source>
</reference>
<proteinExistence type="predicted"/>
<dbReference type="EMBL" id="CP011371">
    <property type="protein sequence ID" value="AKJ29249.1"/>
    <property type="molecule type" value="Genomic_DNA"/>
</dbReference>
<keyword evidence="1" id="KW-0648">Protein biosynthesis</keyword>